<dbReference type="EMBL" id="VOEJ01000002">
    <property type="protein sequence ID" value="TWR30422.1"/>
    <property type="molecule type" value="Genomic_DNA"/>
</dbReference>
<dbReference type="OrthoDB" id="763610at2"/>
<organism evidence="1 2">
    <name type="scientific">Mucilaginibacter pallidiroseus</name>
    <dbReference type="NCBI Taxonomy" id="2599295"/>
    <lineage>
        <taxon>Bacteria</taxon>
        <taxon>Pseudomonadati</taxon>
        <taxon>Bacteroidota</taxon>
        <taxon>Sphingobacteriia</taxon>
        <taxon>Sphingobacteriales</taxon>
        <taxon>Sphingobacteriaceae</taxon>
        <taxon>Mucilaginibacter</taxon>
    </lineage>
</organism>
<accession>A0A563UGB6</accession>
<protein>
    <submittedName>
        <fullName evidence="1">Uncharacterized protein</fullName>
    </submittedName>
</protein>
<keyword evidence="2" id="KW-1185">Reference proteome</keyword>
<dbReference type="Proteomes" id="UP000320042">
    <property type="component" value="Unassembled WGS sequence"/>
</dbReference>
<reference evidence="1 2" key="1">
    <citation type="submission" date="2019-07" db="EMBL/GenBank/DDBJ databases">
        <authorList>
            <person name="Kim J."/>
        </authorList>
    </citation>
    <scope>NUCLEOTIDE SEQUENCE [LARGE SCALE GENOMIC DNA]</scope>
    <source>
        <strain evidence="2">dk17</strain>
    </source>
</reference>
<name>A0A563UGB6_9SPHI</name>
<comment type="caution">
    <text evidence="1">The sequence shown here is derived from an EMBL/GenBank/DDBJ whole genome shotgun (WGS) entry which is preliminary data.</text>
</comment>
<proteinExistence type="predicted"/>
<gene>
    <name evidence="1" type="ORF">FPZ43_05635</name>
</gene>
<dbReference type="RefSeq" id="WP_146380880.1">
    <property type="nucleotide sequence ID" value="NZ_VOEJ01000002.1"/>
</dbReference>
<dbReference type="AlphaFoldDB" id="A0A563UGB6"/>
<sequence>MDSKKSQLIKIIKEQAELFLLDAGEFFPFGASINADHKIVPRAAYIDDDNDCPPSLELIEMLEKSIVTDIQSGRIILGVVAIDGRIKKDDQIVDVIEMRFYELDKVYRKIYQYFIYDARVEFTLTQ</sequence>
<evidence type="ECO:0000313" key="1">
    <source>
        <dbReference type="EMBL" id="TWR30422.1"/>
    </source>
</evidence>
<evidence type="ECO:0000313" key="2">
    <source>
        <dbReference type="Proteomes" id="UP000320042"/>
    </source>
</evidence>